<organism evidence="1 2">
    <name type="scientific">Aurantimicrobium minutum</name>
    <dbReference type="NCBI Taxonomy" id="708131"/>
    <lineage>
        <taxon>Bacteria</taxon>
        <taxon>Bacillati</taxon>
        <taxon>Actinomycetota</taxon>
        <taxon>Actinomycetes</taxon>
        <taxon>Micrococcales</taxon>
        <taxon>Microbacteriaceae</taxon>
        <taxon>Aurantimicrobium</taxon>
    </lineage>
</organism>
<sequence length="59" mass="6549">MHVPSEEAGYFRRTDNFPSLDRPEALSQSELVQLPRYLAVCPPLEKAFASDLGTKGSLI</sequence>
<reference evidence="1 2" key="1">
    <citation type="journal article" date="2016" name="Genome Announc.">
        <title>Complete Genome Sequence of Aurantimicrobium minutum Type Strain KNCT, a Planktonic Ultramicrobacterium Isolated from River Water.</title>
        <authorList>
            <person name="Nakai R."/>
            <person name="Fujisawa T."/>
            <person name="Nakamura Y."/>
            <person name="Nishide H."/>
            <person name="Uchiyama I."/>
            <person name="Baba T."/>
            <person name="Toyoda A."/>
            <person name="Fujiyama A."/>
            <person name="Naganuma T."/>
            <person name="Niki H."/>
        </authorList>
    </citation>
    <scope>NUCLEOTIDE SEQUENCE [LARGE SCALE GENOMIC DNA]</scope>
    <source>
        <strain evidence="1 2">KNC</strain>
    </source>
</reference>
<dbReference type="AlphaFoldDB" id="A0A173LYL6"/>
<dbReference type="KEGG" id="amin:AUMI_114020"/>
<evidence type="ECO:0000313" key="2">
    <source>
        <dbReference type="Proteomes" id="UP000243847"/>
    </source>
</evidence>
<dbReference type="Proteomes" id="UP000243847">
    <property type="component" value="Chromosome sequence1"/>
</dbReference>
<proteinExistence type="predicted"/>
<dbReference type="EMBL" id="AP017457">
    <property type="protein sequence ID" value="BAU99944.1"/>
    <property type="molecule type" value="Genomic_DNA"/>
</dbReference>
<gene>
    <name evidence="1" type="ORF">AUMI_114020</name>
</gene>
<accession>A0A173LYL6</accession>
<name>A0A173LYL6_9MICO</name>
<evidence type="ECO:0000313" key="1">
    <source>
        <dbReference type="EMBL" id="BAU99944.1"/>
    </source>
</evidence>
<protein>
    <submittedName>
        <fullName evidence="1">Uncharacterized protein</fullName>
    </submittedName>
</protein>